<evidence type="ECO:0000256" key="1">
    <source>
        <dbReference type="SAM" id="MobiDB-lite"/>
    </source>
</evidence>
<dbReference type="Gene3D" id="1.25.40.10">
    <property type="entry name" value="Tetratricopeptide repeat domain"/>
    <property type="match status" value="1"/>
</dbReference>
<name>A0ABZ0NBS9_CERBT</name>
<reference evidence="2 3" key="1">
    <citation type="submission" date="2023-09" db="EMBL/GenBank/DDBJ databases">
        <title>Complete-Gapless Cercospora beticola genome.</title>
        <authorList>
            <person name="Wyatt N.A."/>
            <person name="Spanner R.E."/>
            <person name="Bolton M.D."/>
        </authorList>
    </citation>
    <scope>NUCLEOTIDE SEQUENCE [LARGE SCALE GENOMIC DNA]</scope>
    <source>
        <strain evidence="2">Cb09-40</strain>
    </source>
</reference>
<accession>A0ABZ0NBS9</accession>
<organism evidence="2 3">
    <name type="scientific">Cercospora beticola</name>
    <name type="common">Sugarbeet leaf spot fungus</name>
    <dbReference type="NCBI Taxonomy" id="122368"/>
    <lineage>
        <taxon>Eukaryota</taxon>
        <taxon>Fungi</taxon>
        <taxon>Dikarya</taxon>
        <taxon>Ascomycota</taxon>
        <taxon>Pezizomycotina</taxon>
        <taxon>Dothideomycetes</taxon>
        <taxon>Dothideomycetidae</taxon>
        <taxon>Mycosphaerellales</taxon>
        <taxon>Mycosphaerellaceae</taxon>
        <taxon>Cercospora</taxon>
    </lineage>
</organism>
<dbReference type="Proteomes" id="UP001302367">
    <property type="component" value="Chromosome 1"/>
</dbReference>
<evidence type="ECO:0000313" key="3">
    <source>
        <dbReference type="Proteomes" id="UP001302367"/>
    </source>
</evidence>
<dbReference type="RefSeq" id="XP_023458570.2">
    <property type="nucleotide sequence ID" value="XM_023594215.2"/>
</dbReference>
<dbReference type="GeneID" id="35425366"/>
<feature type="region of interest" description="Disordered" evidence="1">
    <location>
        <begin position="516"/>
        <end position="543"/>
    </location>
</feature>
<keyword evidence="3" id="KW-1185">Reference proteome</keyword>
<feature type="region of interest" description="Disordered" evidence="1">
    <location>
        <begin position="277"/>
        <end position="315"/>
    </location>
</feature>
<protein>
    <submittedName>
        <fullName evidence="2">Uncharacterized protein</fullName>
    </submittedName>
</protein>
<feature type="compositionally biased region" description="Low complexity" evidence="1">
    <location>
        <begin position="424"/>
        <end position="435"/>
    </location>
</feature>
<evidence type="ECO:0000313" key="2">
    <source>
        <dbReference type="EMBL" id="WPA96997.1"/>
    </source>
</evidence>
<feature type="compositionally biased region" description="Polar residues" evidence="1">
    <location>
        <begin position="518"/>
        <end position="528"/>
    </location>
</feature>
<sequence length="557" mass="60402">MADITVPVVPTRNNRRLSHLKTDLRARNTPPTEALSDDLIDVWEHAVTLFQGSEWQDAAENFLHLSRTIEHEFYSTSCLINAAIIFAKLGDYSTASHVLEDAMPVDELLALTLFVTGHIEYQLDELQKSQDCFTVALSAMRNPVEDYHRFGLDFTLTVSQIQDNLWACGHAMAGDPSALTSLPAECIFRAPARAADPLTPASKRSSSADSAHMPALSEGTVTPPQTPLSGVEKTMEYGPDGLTWHIQEDGSMIAVEDDAPPLPFKKPSTVQMIGGLTRRLSTQRRPPSPSKPTGIPPKRNRRALSPREARVQGDSIQELAEYISDLPRQNQMDPRSAEAEHEDVADLANFLRAGPRLQPLSIPSKPQQFAAGSAASSLYSRPASIQSADLLPWDNMSTRSSSPSPYRYRSGVGSYLAHGCVPTSAPRSRASSRSPLSREVDSTPAHEQPSKSLHPPMHDSTSGNSWPLTPGIAESLSSMSLSREGSIKSLPKGKFFSPSNLIPKRKSSLMRPAFSFTRPGSSGASISSKKPAPSIMTNGTKDSVGGAFRFLNGMGHG</sequence>
<feature type="region of interest" description="Disordered" evidence="1">
    <location>
        <begin position="422"/>
        <end position="469"/>
    </location>
</feature>
<proteinExistence type="predicted"/>
<feature type="region of interest" description="Disordered" evidence="1">
    <location>
        <begin position="323"/>
        <end position="342"/>
    </location>
</feature>
<gene>
    <name evidence="2" type="ORF">RHO25_001605</name>
</gene>
<dbReference type="EMBL" id="CP134184">
    <property type="protein sequence ID" value="WPA96997.1"/>
    <property type="molecule type" value="Genomic_DNA"/>
</dbReference>
<dbReference type="SUPFAM" id="SSF48452">
    <property type="entry name" value="TPR-like"/>
    <property type="match status" value="1"/>
</dbReference>
<dbReference type="InterPro" id="IPR011990">
    <property type="entry name" value="TPR-like_helical_dom_sf"/>
</dbReference>
<feature type="region of interest" description="Disordered" evidence="1">
    <location>
        <begin position="197"/>
        <end position="233"/>
    </location>
</feature>